<keyword evidence="8 16" id="KW-0675">Receptor</keyword>
<dbReference type="Gene3D" id="2.40.170.20">
    <property type="entry name" value="TonB-dependent receptor, beta-barrel domain"/>
    <property type="match status" value="1"/>
</dbReference>
<keyword evidence="13" id="KW-0732">Signal</keyword>
<keyword evidence="7 10" id="KW-0472">Membrane</keyword>
<evidence type="ECO:0000256" key="6">
    <source>
        <dbReference type="ARBA" id="ARBA00023077"/>
    </source>
</evidence>
<dbReference type="Pfam" id="PF07715">
    <property type="entry name" value="Plug"/>
    <property type="match status" value="1"/>
</dbReference>
<keyword evidence="3 10" id="KW-0813">Transport</keyword>
<dbReference type="GO" id="GO:0015891">
    <property type="term" value="P:siderophore transport"/>
    <property type="evidence" value="ECO:0007669"/>
    <property type="project" value="InterPro"/>
</dbReference>
<dbReference type="Pfam" id="PF00593">
    <property type="entry name" value="TonB_dep_Rec_b-barrel"/>
    <property type="match status" value="1"/>
</dbReference>
<evidence type="ECO:0000256" key="9">
    <source>
        <dbReference type="ARBA" id="ARBA00023237"/>
    </source>
</evidence>
<dbReference type="AlphaFoldDB" id="A0A317Q4S0"/>
<evidence type="ECO:0000256" key="5">
    <source>
        <dbReference type="ARBA" id="ARBA00022692"/>
    </source>
</evidence>
<dbReference type="InterPro" id="IPR039426">
    <property type="entry name" value="TonB-dep_rcpt-like"/>
</dbReference>
<dbReference type="PANTHER" id="PTHR32552:SF85">
    <property type="entry name" value="BLL7968 PROTEIN"/>
    <property type="match status" value="1"/>
</dbReference>
<dbReference type="GO" id="GO:0009279">
    <property type="term" value="C:cell outer membrane"/>
    <property type="evidence" value="ECO:0007669"/>
    <property type="project" value="UniProtKB-SubCell"/>
</dbReference>
<accession>A0A317Q4S0</accession>
<dbReference type="InterPro" id="IPR010105">
    <property type="entry name" value="TonB_sidphr_rcpt"/>
</dbReference>
<comment type="caution">
    <text evidence="16">The sequence shown here is derived from an EMBL/GenBank/DDBJ whole genome shotgun (WGS) entry which is preliminary data.</text>
</comment>
<evidence type="ECO:0000259" key="15">
    <source>
        <dbReference type="Pfam" id="PF07715"/>
    </source>
</evidence>
<proteinExistence type="inferred from homology"/>
<dbReference type="NCBIfam" id="TIGR01783">
    <property type="entry name" value="TonB-siderophor"/>
    <property type="match status" value="1"/>
</dbReference>
<evidence type="ECO:0000256" key="13">
    <source>
        <dbReference type="SAM" id="SignalP"/>
    </source>
</evidence>
<organism evidence="16 17">
    <name type="scientific">Mangrovibacter plantisponsor</name>
    <dbReference type="NCBI Taxonomy" id="451513"/>
    <lineage>
        <taxon>Bacteria</taxon>
        <taxon>Pseudomonadati</taxon>
        <taxon>Pseudomonadota</taxon>
        <taxon>Gammaproteobacteria</taxon>
        <taxon>Enterobacterales</taxon>
        <taxon>Enterobacteriaceae</taxon>
        <taxon>Mangrovibacter</taxon>
    </lineage>
</organism>
<keyword evidence="5 10" id="KW-0812">Transmembrane</keyword>
<dbReference type="InterPro" id="IPR036942">
    <property type="entry name" value="Beta-barrel_TonB_sf"/>
</dbReference>
<evidence type="ECO:0000256" key="3">
    <source>
        <dbReference type="ARBA" id="ARBA00022448"/>
    </source>
</evidence>
<evidence type="ECO:0000259" key="14">
    <source>
        <dbReference type="Pfam" id="PF00593"/>
    </source>
</evidence>
<dbReference type="GO" id="GO:0015344">
    <property type="term" value="F:siderophore uptake transmembrane transporter activity"/>
    <property type="evidence" value="ECO:0007669"/>
    <property type="project" value="TreeGrafter"/>
</dbReference>
<dbReference type="Proteomes" id="UP000246744">
    <property type="component" value="Unassembled WGS sequence"/>
</dbReference>
<dbReference type="OrthoDB" id="127311at2"/>
<evidence type="ECO:0000256" key="4">
    <source>
        <dbReference type="ARBA" id="ARBA00022452"/>
    </source>
</evidence>
<dbReference type="PROSITE" id="PS52016">
    <property type="entry name" value="TONB_DEPENDENT_REC_3"/>
    <property type="match status" value="1"/>
</dbReference>
<dbReference type="Gene3D" id="2.170.130.10">
    <property type="entry name" value="TonB-dependent receptor, plug domain"/>
    <property type="match status" value="1"/>
</dbReference>
<dbReference type="InterPro" id="IPR037066">
    <property type="entry name" value="Plug_dom_sf"/>
</dbReference>
<evidence type="ECO:0000313" key="16">
    <source>
        <dbReference type="EMBL" id="PWW10877.1"/>
    </source>
</evidence>
<keyword evidence="9 10" id="KW-0998">Cell outer membrane</keyword>
<dbReference type="SUPFAM" id="SSF56935">
    <property type="entry name" value="Porins"/>
    <property type="match status" value="1"/>
</dbReference>
<dbReference type="GO" id="GO:0038023">
    <property type="term" value="F:signaling receptor activity"/>
    <property type="evidence" value="ECO:0007669"/>
    <property type="project" value="InterPro"/>
</dbReference>
<comment type="similarity">
    <text evidence="2 10 11">Belongs to the TonB-dependent receptor family.</text>
</comment>
<dbReference type="InterPro" id="IPR012910">
    <property type="entry name" value="Plug_dom"/>
</dbReference>
<evidence type="ECO:0000256" key="12">
    <source>
        <dbReference type="SAM" id="MobiDB-lite"/>
    </source>
</evidence>
<comment type="subcellular location">
    <subcellularLocation>
        <location evidence="1 10">Cell outer membrane</location>
        <topology evidence="1 10">Multi-pass membrane protein</topology>
    </subcellularLocation>
</comment>
<reference evidence="16 17" key="1">
    <citation type="submission" date="2018-05" db="EMBL/GenBank/DDBJ databases">
        <title>Genomic Encyclopedia of Type Strains, Phase IV (KMG-IV): sequencing the most valuable type-strain genomes for metagenomic binning, comparative biology and taxonomic classification.</title>
        <authorList>
            <person name="Goeker M."/>
        </authorList>
    </citation>
    <scope>NUCLEOTIDE SEQUENCE [LARGE SCALE GENOMIC DNA]</scope>
    <source>
        <strain evidence="16 17">DSM 19579</strain>
    </source>
</reference>
<name>A0A317Q4S0_9ENTR</name>
<gene>
    <name evidence="16" type="ORF">DES37_103254</name>
</gene>
<dbReference type="CDD" id="cd01347">
    <property type="entry name" value="ligand_gated_channel"/>
    <property type="match status" value="1"/>
</dbReference>
<feature type="domain" description="TonB-dependent receptor plug" evidence="15">
    <location>
        <begin position="95"/>
        <end position="191"/>
    </location>
</feature>
<feature type="domain" description="TonB-dependent receptor-like beta-barrel" evidence="14">
    <location>
        <begin position="270"/>
        <end position="702"/>
    </location>
</feature>
<sequence>MISIIIMIIINNKMQWLQVANSSLSHFPVGKIFLKTALALACSSAFPAFSADSTTSQAEDQITVTANASPNADTDSSYTAPQVSTASKMPTNRLDESQSVSVVTQQQLNDYQVTSLSDAMRFVSGVAQANTLAGTEDGIMRRGFGSNSDGSIFRDGIRSSQGLNLDATTDHVEVLKGSASLLYGIQNPGGVINVVSKKPQYEWRTKVSGRTSSEGGGAGTVDVTGPLGNGFAFRLIAEKQNQDYWRNFGADKHTLIAPSLQWYGEKASVLISYEDYQYDIPYDRGTAFINGKPINVGYKTRLDDYANHAWGRTKTFNTQYNYQFNDTWSTRVTVGLSQRRYDNNEVRVTAVNTTTGAVTRRADANRGYNHKTKYVSWDMMGTPTLFGMTHNILFGTDYEMVQTYRAHQYQGKSNTTFNYNDPEYGIAWPVTNDTTEKTSAANNLNRIHNRSVYLKDSIELTSNWTGVVGGRYQHYEQRASQGVPAELTMDDEGNKFLPQMGLIYKLTPSVSLYSSYSKSFTPSTDADDNGRVGKPEQGTTWEVGSKWQVTPKLFATLALYRIDERDMSLSINGDTHEIDKARSSGVEMELNGEVVPGVDISANYSYDQAKIVDDGVDSDNDGNRLANAPRHSGALYLSHGGIRIPSVPGKFRIGGGARYVGARAGDPENSFTLPDYVVADSFVTWNNQLLGKETQLRLNLNNMFNKHYYTSSGGNLRVQEGETRNVVLEASVTF</sequence>
<keyword evidence="4 10" id="KW-1134">Transmembrane beta strand</keyword>
<evidence type="ECO:0000313" key="17">
    <source>
        <dbReference type="Proteomes" id="UP000246744"/>
    </source>
</evidence>
<dbReference type="PANTHER" id="PTHR32552">
    <property type="entry name" value="FERRICHROME IRON RECEPTOR-RELATED"/>
    <property type="match status" value="1"/>
</dbReference>
<feature type="chain" id="PRO_5016369968" evidence="13">
    <location>
        <begin position="51"/>
        <end position="734"/>
    </location>
</feature>
<evidence type="ECO:0000256" key="7">
    <source>
        <dbReference type="ARBA" id="ARBA00023136"/>
    </source>
</evidence>
<evidence type="ECO:0000256" key="2">
    <source>
        <dbReference type="ARBA" id="ARBA00009810"/>
    </source>
</evidence>
<feature type="signal peptide" evidence="13">
    <location>
        <begin position="1"/>
        <end position="50"/>
    </location>
</feature>
<evidence type="ECO:0000256" key="11">
    <source>
        <dbReference type="RuleBase" id="RU003357"/>
    </source>
</evidence>
<evidence type="ECO:0000256" key="8">
    <source>
        <dbReference type="ARBA" id="ARBA00023170"/>
    </source>
</evidence>
<dbReference type="InterPro" id="IPR000531">
    <property type="entry name" value="Beta-barrel_TonB"/>
</dbReference>
<evidence type="ECO:0000256" key="1">
    <source>
        <dbReference type="ARBA" id="ARBA00004571"/>
    </source>
</evidence>
<keyword evidence="6 11" id="KW-0798">TonB box</keyword>
<dbReference type="EMBL" id="QGTS01000003">
    <property type="protein sequence ID" value="PWW10877.1"/>
    <property type="molecule type" value="Genomic_DNA"/>
</dbReference>
<feature type="compositionally biased region" description="Polar residues" evidence="12">
    <location>
        <begin position="67"/>
        <end position="90"/>
    </location>
</feature>
<feature type="region of interest" description="Disordered" evidence="12">
    <location>
        <begin position="67"/>
        <end position="91"/>
    </location>
</feature>
<keyword evidence="17" id="KW-1185">Reference proteome</keyword>
<protein>
    <submittedName>
        <fullName evidence="16">Iron complex outermembrane receptor protein</fullName>
    </submittedName>
</protein>
<evidence type="ECO:0000256" key="10">
    <source>
        <dbReference type="PROSITE-ProRule" id="PRU01360"/>
    </source>
</evidence>